<reference evidence="2 3" key="1">
    <citation type="journal article" date="2015" name="Int. J. Syst. Evol. Microbiol.">
        <title>Sporolactobacillus shoreae sp. nov. and Sporolactobacillus spathodeae sp. nov., two spore-forming lactic acid bacteria isolated from tree barks in Thailand.</title>
        <authorList>
            <person name="Thamacharoensuk T."/>
            <person name="Kitahara M."/>
            <person name="Ohkuma M."/>
            <person name="Thongchul N."/>
            <person name="Tanasupawat S."/>
        </authorList>
    </citation>
    <scope>NUCLEOTIDE SEQUENCE [LARGE SCALE GENOMIC DNA]</scope>
    <source>
        <strain evidence="2 3">BK92</strain>
    </source>
</reference>
<accession>A0A4Z0GMC4</accession>
<feature type="transmembrane region" description="Helical" evidence="1">
    <location>
        <begin position="163"/>
        <end position="188"/>
    </location>
</feature>
<evidence type="ECO:0000256" key="1">
    <source>
        <dbReference type="SAM" id="Phobius"/>
    </source>
</evidence>
<feature type="transmembrane region" description="Helical" evidence="1">
    <location>
        <begin position="63"/>
        <end position="83"/>
    </location>
</feature>
<feature type="transmembrane region" description="Helical" evidence="1">
    <location>
        <begin position="235"/>
        <end position="253"/>
    </location>
</feature>
<sequence>MLRMEIQRVTRRPIFWFLILVGALLAIWPVVQVWPQISSSEDYAFYPGSPYVMWMPYNIGDTYNIFILILPLLASLAYADAYAEDFNSGYIKNIVTKVSKKKYLMIRYAVNYCLGGTVVVFPLVLNFLGQMTSFPLIENNYYFGMILVPNGNFLPDLNYQHPVLYILLRLFLFFLLGGILASIGLAFSTVLKNRYIVLVVPFLAFMGFDLFTYTFLGQYSISGLFLENGPANWGIPTYLIVGTIGTFLWYYIVGDRHETI</sequence>
<dbReference type="AlphaFoldDB" id="A0A4Z0GMC4"/>
<keyword evidence="1" id="KW-0472">Membrane</keyword>
<name>A0A4Z0GMC4_9BACL</name>
<protein>
    <submittedName>
        <fullName evidence="2">Uncharacterized protein</fullName>
    </submittedName>
</protein>
<comment type="caution">
    <text evidence="2">The sequence shown here is derived from an EMBL/GenBank/DDBJ whole genome shotgun (WGS) entry which is preliminary data.</text>
</comment>
<feature type="transmembrane region" description="Helical" evidence="1">
    <location>
        <begin position="195"/>
        <end position="215"/>
    </location>
</feature>
<evidence type="ECO:0000313" key="3">
    <source>
        <dbReference type="Proteomes" id="UP000298347"/>
    </source>
</evidence>
<evidence type="ECO:0000313" key="2">
    <source>
        <dbReference type="EMBL" id="TGA96894.1"/>
    </source>
</evidence>
<keyword evidence="1" id="KW-1133">Transmembrane helix</keyword>
<organism evidence="2 3">
    <name type="scientific">Sporolactobacillus shoreae</name>
    <dbReference type="NCBI Taxonomy" id="1465501"/>
    <lineage>
        <taxon>Bacteria</taxon>
        <taxon>Bacillati</taxon>
        <taxon>Bacillota</taxon>
        <taxon>Bacilli</taxon>
        <taxon>Bacillales</taxon>
        <taxon>Sporolactobacillaceae</taxon>
        <taxon>Sporolactobacillus</taxon>
    </lineage>
</organism>
<feature type="transmembrane region" description="Helical" evidence="1">
    <location>
        <begin position="104"/>
        <end position="125"/>
    </location>
</feature>
<dbReference type="OrthoDB" id="2961638at2"/>
<dbReference type="EMBL" id="SRJD01000018">
    <property type="protein sequence ID" value="TGA96894.1"/>
    <property type="molecule type" value="Genomic_DNA"/>
</dbReference>
<feature type="transmembrane region" description="Helical" evidence="1">
    <location>
        <begin position="12"/>
        <end position="31"/>
    </location>
</feature>
<proteinExistence type="predicted"/>
<dbReference type="Proteomes" id="UP000298347">
    <property type="component" value="Unassembled WGS sequence"/>
</dbReference>
<keyword evidence="3" id="KW-1185">Reference proteome</keyword>
<gene>
    <name evidence="2" type="ORF">E4665_13610</name>
</gene>
<dbReference type="RefSeq" id="WP_135349348.1">
    <property type="nucleotide sequence ID" value="NZ_SRJD01000018.1"/>
</dbReference>
<keyword evidence="1" id="KW-0812">Transmembrane</keyword>